<dbReference type="PROSITE" id="PS50078">
    <property type="entry name" value="POLO_BOX"/>
    <property type="match status" value="1"/>
</dbReference>
<evidence type="ECO:0000256" key="2">
    <source>
        <dbReference type="ARBA" id="ARBA00022679"/>
    </source>
</evidence>
<evidence type="ECO:0000256" key="1">
    <source>
        <dbReference type="ARBA" id="ARBA00022527"/>
    </source>
</evidence>
<keyword evidence="4" id="KW-0547">Nucleotide-binding</keyword>
<feature type="compositionally biased region" description="Acidic residues" evidence="7">
    <location>
        <begin position="227"/>
        <end position="252"/>
    </location>
</feature>
<dbReference type="GO" id="GO:0005634">
    <property type="term" value="C:nucleus"/>
    <property type="evidence" value="ECO:0007669"/>
    <property type="project" value="TreeGrafter"/>
</dbReference>
<name>A0A2N5UD33_9BASI</name>
<dbReference type="Gene3D" id="3.30.1120.30">
    <property type="entry name" value="POLO box domain"/>
    <property type="match status" value="2"/>
</dbReference>
<dbReference type="FunFam" id="3.30.1120.30:FF:000018">
    <property type="entry name" value="PLK/PLK1 protein kinase"/>
    <property type="match status" value="1"/>
</dbReference>
<dbReference type="Proteomes" id="UP000235392">
    <property type="component" value="Unassembled WGS sequence"/>
</dbReference>
<evidence type="ECO:0000313" key="10">
    <source>
        <dbReference type="Proteomes" id="UP000235392"/>
    </source>
</evidence>
<evidence type="ECO:0000256" key="3">
    <source>
        <dbReference type="ARBA" id="ARBA00022737"/>
    </source>
</evidence>
<keyword evidence="6" id="KW-0067">ATP-binding</keyword>
<keyword evidence="3" id="KW-0677">Repeat</keyword>
<dbReference type="EMBL" id="PGCI01000174">
    <property type="protein sequence ID" value="PLW35630.1"/>
    <property type="molecule type" value="Genomic_DNA"/>
</dbReference>
<sequence length="299" mass="35056">MAALGATTPEALMKLPFYDGPPEDDPQDQSQAPGVFIQSWVDYTHKYGTAYAMTDGSSGLYFNDGTTMVMAADRNHFDYIFNRTGMVYQRKNYTLKPKNYPIELERKTYLLEYFEDYMFTTLKRNVKWAYRDLNRTKHLDFVVKYYRMNNAIVFKMSNDLIQINFWDHQKLLLTDNARKITLIEPDLNLKTYYIGELFKEAYELGLFKPSTDNPKKKMSKYQRDDEHENDEEKEQDEDGLDDDDDDEEDEGKDPEWIAQKKKVAFVLSKLEYARSVLKSLVDRGSKEKEPKKTANKSSA</sequence>
<dbReference type="PANTHER" id="PTHR24345:SF0">
    <property type="entry name" value="CELL CYCLE SERINE_THREONINE-PROTEIN KINASE CDC5_MSD2"/>
    <property type="match status" value="1"/>
</dbReference>
<organism evidence="9 10">
    <name type="scientific">Puccinia coronata f. sp. avenae</name>
    <dbReference type="NCBI Taxonomy" id="200324"/>
    <lineage>
        <taxon>Eukaryota</taxon>
        <taxon>Fungi</taxon>
        <taxon>Dikarya</taxon>
        <taxon>Basidiomycota</taxon>
        <taxon>Pucciniomycotina</taxon>
        <taxon>Pucciniomycetes</taxon>
        <taxon>Pucciniales</taxon>
        <taxon>Pucciniaceae</taxon>
        <taxon>Puccinia</taxon>
    </lineage>
</organism>
<proteinExistence type="predicted"/>
<feature type="region of interest" description="Disordered" evidence="7">
    <location>
        <begin position="213"/>
        <end position="256"/>
    </location>
</feature>
<dbReference type="GO" id="GO:0007052">
    <property type="term" value="P:mitotic spindle organization"/>
    <property type="evidence" value="ECO:0007669"/>
    <property type="project" value="TreeGrafter"/>
</dbReference>
<keyword evidence="5" id="KW-0418">Kinase</keyword>
<dbReference type="CDD" id="cd13117">
    <property type="entry name" value="POLO_box_2"/>
    <property type="match status" value="1"/>
</dbReference>
<comment type="caution">
    <text evidence="9">The sequence shown here is derived from an EMBL/GenBank/DDBJ whole genome shotgun (WGS) entry which is preliminary data.</text>
</comment>
<dbReference type="GO" id="GO:0000922">
    <property type="term" value="C:spindle pole"/>
    <property type="evidence" value="ECO:0007669"/>
    <property type="project" value="TreeGrafter"/>
</dbReference>
<dbReference type="InterPro" id="IPR033695">
    <property type="entry name" value="POLO_box_2"/>
</dbReference>
<keyword evidence="1" id="KW-0723">Serine/threonine-protein kinase</keyword>
<gene>
    <name evidence="9" type="ORF">PCASD_10201</name>
</gene>
<dbReference type="CDD" id="cd13118">
    <property type="entry name" value="POLO_box_1"/>
    <property type="match status" value="1"/>
</dbReference>
<dbReference type="InterPro" id="IPR033701">
    <property type="entry name" value="POLO_box_1"/>
</dbReference>
<dbReference type="GO" id="GO:0005737">
    <property type="term" value="C:cytoplasm"/>
    <property type="evidence" value="ECO:0007669"/>
    <property type="project" value="TreeGrafter"/>
</dbReference>
<dbReference type="AlphaFoldDB" id="A0A2N5UD33"/>
<dbReference type="InterPro" id="IPR036947">
    <property type="entry name" value="POLO_box_dom_sf"/>
</dbReference>
<reference evidence="9 10" key="1">
    <citation type="submission" date="2017-11" db="EMBL/GenBank/DDBJ databases">
        <title>De novo assembly and phasing of dikaryotic genomes from two isolates of Puccinia coronata f. sp. avenae, the causal agent of oat crown rust.</title>
        <authorList>
            <person name="Miller M.E."/>
            <person name="Zhang Y."/>
            <person name="Omidvar V."/>
            <person name="Sperschneider J."/>
            <person name="Schwessinger B."/>
            <person name="Raley C."/>
            <person name="Palmer J.M."/>
            <person name="Garnica D."/>
            <person name="Upadhyaya N."/>
            <person name="Rathjen J."/>
            <person name="Taylor J.M."/>
            <person name="Park R.F."/>
            <person name="Dodds P.N."/>
            <person name="Hirsch C.D."/>
            <person name="Kianian S.F."/>
            <person name="Figueroa M."/>
        </authorList>
    </citation>
    <scope>NUCLEOTIDE SEQUENCE [LARGE SCALE GENOMIC DNA]</scope>
    <source>
        <strain evidence="9">12SD80</strain>
    </source>
</reference>
<dbReference type="GO" id="GO:0005816">
    <property type="term" value="C:spindle pole body"/>
    <property type="evidence" value="ECO:0007669"/>
    <property type="project" value="TreeGrafter"/>
</dbReference>
<evidence type="ECO:0000313" key="9">
    <source>
        <dbReference type="EMBL" id="PLW35630.1"/>
    </source>
</evidence>
<evidence type="ECO:0000256" key="6">
    <source>
        <dbReference type="ARBA" id="ARBA00022840"/>
    </source>
</evidence>
<dbReference type="InterPro" id="IPR000959">
    <property type="entry name" value="POLO_box_dom"/>
</dbReference>
<dbReference type="PANTHER" id="PTHR24345">
    <property type="entry name" value="SERINE/THREONINE-PROTEIN KINASE PLK"/>
    <property type="match status" value="1"/>
</dbReference>
<keyword evidence="2" id="KW-0808">Transferase</keyword>
<accession>A0A2N5UD33</accession>
<dbReference type="Pfam" id="PF00659">
    <property type="entry name" value="POLO_box"/>
    <property type="match status" value="2"/>
</dbReference>
<protein>
    <recommendedName>
        <fullName evidence="8">POLO box domain-containing protein</fullName>
    </recommendedName>
</protein>
<dbReference type="GO" id="GO:0000776">
    <property type="term" value="C:kinetochore"/>
    <property type="evidence" value="ECO:0007669"/>
    <property type="project" value="TreeGrafter"/>
</dbReference>
<dbReference type="GO" id="GO:0005524">
    <property type="term" value="F:ATP binding"/>
    <property type="evidence" value="ECO:0007669"/>
    <property type="project" value="UniProtKB-KW"/>
</dbReference>
<evidence type="ECO:0000256" key="7">
    <source>
        <dbReference type="SAM" id="MobiDB-lite"/>
    </source>
</evidence>
<evidence type="ECO:0000256" key="4">
    <source>
        <dbReference type="ARBA" id="ARBA00022741"/>
    </source>
</evidence>
<dbReference type="GO" id="GO:0004674">
    <property type="term" value="F:protein serine/threonine kinase activity"/>
    <property type="evidence" value="ECO:0007669"/>
    <property type="project" value="UniProtKB-KW"/>
</dbReference>
<evidence type="ECO:0000256" key="5">
    <source>
        <dbReference type="ARBA" id="ARBA00022777"/>
    </source>
</evidence>
<evidence type="ECO:0000259" key="8">
    <source>
        <dbReference type="PROSITE" id="PS50078"/>
    </source>
</evidence>
<dbReference type="SUPFAM" id="SSF82615">
    <property type="entry name" value="Polo-box domain"/>
    <property type="match status" value="2"/>
</dbReference>
<feature type="domain" description="POLO box" evidence="8">
    <location>
        <begin position="36"/>
        <end position="120"/>
    </location>
</feature>